<dbReference type="AlphaFoldDB" id="A0A9X6N9V3"/>
<comment type="caution">
    <text evidence="1">The sequence shown here is derived from an EMBL/GenBank/DDBJ whole genome shotgun (WGS) entry which is preliminary data.</text>
</comment>
<protein>
    <submittedName>
        <fullName evidence="1">Uncharacterized protein</fullName>
    </submittedName>
</protein>
<dbReference type="InterPro" id="IPR028082">
    <property type="entry name" value="Peripla_BP_I"/>
</dbReference>
<sequence length="152" mass="16889">MTPFPGAYGETFTWQILDHEDQFVRSAYRAVILMVLCDATGPAYDSPVMRSLVKKWQEHTLDKYNITASRKNLILPSLIAGHTAVELMAEAVNSSESLGWSGRQPSGKHLAEHLLHRKFDLQIGPVHMLAGGLIENHVIASSFNFSLGLFQV</sequence>
<gene>
    <name evidence="1" type="ORF">BV898_14710</name>
</gene>
<keyword evidence="2" id="KW-1185">Reference proteome</keyword>
<organism evidence="1 2">
    <name type="scientific">Hypsibius exemplaris</name>
    <name type="common">Freshwater tardigrade</name>
    <dbReference type="NCBI Taxonomy" id="2072580"/>
    <lineage>
        <taxon>Eukaryota</taxon>
        <taxon>Metazoa</taxon>
        <taxon>Ecdysozoa</taxon>
        <taxon>Tardigrada</taxon>
        <taxon>Eutardigrada</taxon>
        <taxon>Parachela</taxon>
        <taxon>Hypsibioidea</taxon>
        <taxon>Hypsibiidae</taxon>
        <taxon>Hypsibius</taxon>
    </lineage>
</organism>
<dbReference type="Proteomes" id="UP000192578">
    <property type="component" value="Unassembled WGS sequence"/>
</dbReference>
<reference evidence="2" key="1">
    <citation type="submission" date="2017-01" db="EMBL/GenBank/DDBJ databases">
        <title>Comparative genomics of anhydrobiosis in the tardigrade Hypsibius dujardini.</title>
        <authorList>
            <person name="Yoshida Y."/>
            <person name="Koutsovoulos G."/>
            <person name="Laetsch D."/>
            <person name="Stevens L."/>
            <person name="Kumar S."/>
            <person name="Horikawa D."/>
            <person name="Ishino K."/>
            <person name="Komine S."/>
            <person name="Tomita M."/>
            <person name="Blaxter M."/>
            <person name="Arakawa K."/>
        </authorList>
    </citation>
    <scope>NUCLEOTIDE SEQUENCE [LARGE SCALE GENOMIC DNA]</scope>
    <source>
        <strain evidence="2">Z151</strain>
    </source>
</reference>
<evidence type="ECO:0000313" key="1">
    <source>
        <dbReference type="EMBL" id="OWA50185.1"/>
    </source>
</evidence>
<evidence type="ECO:0000313" key="2">
    <source>
        <dbReference type="Proteomes" id="UP000192578"/>
    </source>
</evidence>
<name>A0A9X6N9V3_HYPEX</name>
<dbReference type="EMBL" id="MTYJ01000184">
    <property type="protein sequence ID" value="OWA50185.1"/>
    <property type="molecule type" value="Genomic_DNA"/>
</dbReference>
<dbReference type="SUPFAM" id="SSF53822">
    <property type="entry name" value="Periplasmic binding protein-like I"/>
    <property type="match status" value="1"/>
</dbReference>
<proteinExistence type="predicted"/>
<accession>A0A9X6N9V3</accession>